<evidence type="ECO:0000313" key="3">
    <source>
        <dbReference type="Proteomes" id="UP000242224"/>
    </source>
</evidence>
<evidence type="ECO:0000313" key="2">
    <source>
        <dbReference type="EMBL" id="OOY12004.1"/>
    </source>
</evidence>
<gene>
    <name evidence="2" type="ORF">BMG00_13105</name>
</gene>
<keyword evidence="3" id="KW-1185">Reference proteome</keyword>
<keyword evidence="1" id="KW-0472">Membrane</keyword>
<feature type="transmembrane region" description="Helical" evidence="1">
    <location>
        <begin position="120"/>
        <end position="146"/>
    </location>
</feature>
<organism evidence="2 3">
    <name type="scientific">Thioclava marina</name>
    <dbReference type="NCBI Taxonomy" id="1915077"/>
    <lineage>
        <taxon>Bacteria</taxon>
        <taxon>Pseudomonadati</taxon>
        <taxon>Pseudomonadota</taxon>
        <taxon>Alphaproteobacteria</taxon>
        <taxon>Rhodobacterales</taxon>
        <taxon>Paracoccaceae</taxon>
        <taxon>Thioclava</taxon>
    </lineage>
</organism>
<dbReference type="EMBL" id="MPZS01000002">
    <property type="protein sequence ID" value="OOY12004.1"/>
    <property type="molecule type" value="Genomic_DNA"/>
</dbReference>
<keyword evidence="1" id="KW-0812">Transmembrane</keyword>
<feature type="transmembrane region" description="Helical" evidence="1">
    <location>
        <begin position="365"/>
        <end position="387"/>
    </location>
</feature>
<comment type="caution">
    <text evidence="2">The sequence shown here is derived from an EMBL/GenBank/DDBJ whole genome shotgun (WGS) entry which is preliminary data.</text>
</comment>
<name>A0ABX3MP66_9RHOB</name>
<evidence type="ECO:0000256" key="1">
    <source>
        <dbReference type="SAM" id="Phobius"/>
    </source>
</evidence>
<dbReference type="Proteomes" id="UP000242224">
    <property type="component" value="Unassembled WGS sequence"/>
</dbReference>
<feature type="transmembrane region" description="Helical" evidence="1">
    <location>
        <begin position="310"/>
        <end position="332"/>
    </location>
</feature>
<feature type="transmembrane region" description="Helical" evidence="1">
    <location>
        <begin position="188"/>
        <end position="206"/>
    </location>
</feature>
<proteinExistence type="predicted"/>
<dbReference type="RefSeq" id="WP_078574654.1">
    <property type="nucleotide sequence ID" value="NZ_MPZS01000002.1"/>
</dbReference>
<accession>A0ABX3MP66</accession>
<sequence>MAGKLVVFLALARFLGNAEVGTFGLIAVTVAYGTFITGMEFYNYTVRDVARSSHAQQASAILNHISLVGSLQFMLSSGVLLAWGAGLLNFKFTLLTLALTVMEQWAQEGYRILVALSRPVLASVTLFLRQGIWVFAVILGLFFFPNLRTLDFVLYCWICGVTISALVAGFAVFQDFGLSWDSRIDIQWIARGLPVALVFFGAAFGLRTINFLDRSFQAKLGSDASLAAYVLFFGLAISLISVLDAGIFSFGLPKIIAAGRGSSHDLRREVKNLLKPTLVATGIFICGGAVFFEFGLNLLGIGRYAEYGTIFYALIVSVTLQAWSMVPHFGLYALHREKLIMYGHLFALALFVLFTLSWSGSPETAVAFARAAAFAFLLAWKAFFFIFSVRKVS</sequence>
<feature type="transmembrane region" description="Helical" evidence="1">
    <location>
        <begin position="339"/>
        <end position="359"/>
    </location>
</feature>
<feature type="transmembrane region" description="Helical" evidence="1">
    <location>
        <begin position="273"/>
        <end position="298"/>
    </location>
</feature>
<feature type="transmembrane region" description="Helical" evidence="1">
    <location>
        <begin position="152"/>
        <end position="176"/>
    </location>
</feature>
<feature type="transmembrane region" description="Helical" evidence="1">
    <location>
        <begin position="226"/>
        <end position="252"/>
    </location>
</feature>
<evidence type="ECO:0008006" key="4">
    <source>
        <dbReference type="Google" id="ProtNLM"/>
    </source>
</evidence>
<reference evidence="2 3" key="1">
    <citation type="submission" date="2016-11" db="EMBL/GenBank/DDBJ databases">
        <title>A multilocus sequence analysis scheme for characterization of bacteria in the genus Thioclava.</title>
        <authorList>
            <person name="Liu Y."/>
            <person name="Shao Z."/>
        </authorList>
    </citation>
    <scope>NUCLEOTIDE SEQUENCE [LARGE SCALE GENOMIC DNA]</scope>
    <source>
        <strain evidence="2 3">11.10-0-13</strain>
    </source>
</reference>
<keyword evidence="1" id="KW-1133">Transmembrane helix</keyword>
<protein>
    <recommendedName>
        <fullName evidence="4">Polysaccharide biosynthesis protein</fullName>
    </recommendedName>
</protein>